<dbReference type="EMBL" id="JABBJJ010000440">
    <property type="protein sequence ID" value="NMO22573.1"/>
    <property type="molecule type" value="Genomic_DNA"/>
</dbReference>
<accession>A0A848LZ08</accession>
<reference evidence="1 2" key="1">
    <citation type="submission" date="2020-04" db="EMBL/GenBank/DDBJ databases">
        <title>Draft genome of Pyxidicoccus fallax type strain.</title>
        <authorList>
            <person name="Whitworth D.E."/>
        </authorList>
    </citation>
    <scope>NUCLEOTIDE SEQUENCE [LARGE SCALE GENOMIC DNA]</scope>
    <source>
        <strain evidence="1 2">DSM 14698</strain>
    </source>
</reference>
<sequence>MSEARSRREGESVGMQAQLLGYFAGEKAESVLFVLAGGALTAQLTQAPVAFQAAELARMDAVIRSAR</sequence>
<gene>
    <name evidence="1" type="ORF">HG543_48115</name>
</gene>
<proteinExistence type="predicted"/>
<dbReference type="Proteomes" id="UP000518300">
    <property type="component" value="Unassembled WGS sequence"/>
</dbReference>
<dbReference type="AlphaFoldDB" id="A0A848LZ08"/>
<comment type="caution">
    <text evidence="1">The sequence shown here is derived from an EMBL/GenBank/DDBJ whole genome shotgun (WGS) entry which is preliminary data.</text>
</comment>
<protein>
    <submittedName>
        <fullName evidence="1">Uncharacterized protein</fullName>
    </submittedName>
</protein>
<name>A0A848LZ08_9BACT</name>
<evidence type="ECO:0000313" key="1">
    <source>
        <dbReference type="EMBL" id="NMO22573.1"/>
    </source>
</evidence>
<keyword evidence="2" id="KW-1185">Reference proteome</keyword>
<evidence type="ECO:0000313" key="2">
    <source>
        <dbReference type="Proteomes" id="UP000518300"/>
    </source>
</evidence>
<dbReference type="RefSeq" id="WP_169351704.1">
    <property type="nucleotide sequence ID" value="NZ_JABBJJ010000440.1"/>
</dbReference>
<organism evidence="1 2">
    <name type="scientific">Pyxidicoccus fallax</name>
    <dbReference type="NCBI Taxonomy" id="394095"/>
    <lineage>
        <taxon>Bacteria</taxon>
        <taxon>Pseudomonadati</taxon>
        <taxon>Myxococcota</taxon>
        <taxon>Myxococcia</taxon>
        <taxon>Myxococcales</taxon>
        <taxon>Cystobacterineae</taxon>
        <taxon>Myxococcaceae</taxon>
        <taxon>Pyxidicoccus</taxon>
    </lineage>
</organism>